<reference evidence="1" key="2">
    <citation type="submission" date="2010-05" db="EMBL/GenBank/DDBJ databases">
        <title>The Genome Sequence of Magnaporthe poae strain ATCC 64411.</title>
        <authorList>
            <consortium name="The Broad Institute Genome Sequencing Platform"/>
            <consortium name="Broad Institute Genome Sequencing Center for Infectious Disease"/>
            <person name="Ma L.-J."/>
            <person name="Dead R."/>
            <person name="Young S."/>
            <person name="Zeng Q."/>
            <person name="Koehrsen M."/>
            <person name="Alvarado L."/>
            <person name="Berlin A."/>
            <person name="Chapman S.B."/>
            <person name="Chen Z."/>
            <person name="Freedman E."/>
            <person name="Gellesch M."/>
            <person name="Goldberg J."/>
            <person name="Griggs A."/>
            <person name="Gujja S."/>
            <person name="Heilman E.R."/>
            <person name="Heiman D."/>
            <person name="Hepburn T."/>
            <person name="Howarth C."/>
            <person name="Jen D."/>
            <person name="Larson L."/>
            <person name="Mehta T."/>
            <person name="Neiman D."/>
            <person name="Pearson M."/>
            <person name="Roberts A."/>
            <person name="Saif S."/>
            <person name="Shea T."/>
            <person name="Shenoy N."/>
            <person name="Sisk P."/>
            <person name="Stolte C."/>
            <person name="Sykes S."/>
            <person name="Walk T."/>
            <person name="White J."/>
            <person name="Yandava C."/>
            <person name="Haas B."/>
            <person name="Nusbaum C."/>
            <person name="Birren B."/>
        </authorList>
    </citation>
    <scope>NUCLEOTIDE SEQUENCE</scope>
    <source>
        <strain evidence="1">ATCC 64411</strain>
    </source>
</reference>
<evidence type="ECO:0000313" key="2">
    <source>
        <dbReference type="EnsemblFungi" id="MAPG_03700T0"/>
    </source>
</evidence>
<evidence type="ECO:0000313" key="3">
    <source>
        <dbReference type="Proteomes" id="UP000011715"/>
    </source>
</evidence>
<accession>A0A0C4DUQ8</accession>
<dbReference type="Proteomes" id="UP000011715">
    <property type="component" value="Unassembled WGS sequence"/>
</dbReference>
<evidence type="ECO:0000313" key="1">
    <source>
        <dbReference type="EMBL" id="KLU84660.1"/>
    </source>
</evidence>
<dbReference type="AlphaFoldDB" id="A0A0C4DUQ8"/>
<reference evidence="3" key="1">
    <citation type="submission" date="2010-05" db="EMBL/GenBank/DDBJ databases">
        <title>The genome sequence of Magnaporthe poae strain ATCC 64411.</title>
        <authorList>
            <person name="Ma L.-J."/>
            <person name="Dead R."/>
            <person name="Young S."/>
            <person name="Zeng Q."/>
            <person name="Koehrsen M."/>
            <person name="Alvarado L."/>
            <person name="Berlin A."/>
            <person name="Chapman S.B."/>
            <person name="Chen Z."/>
            <person name="Freedman E."/>
            <person name="Gellesch M."/>
            <person name="Goldberg J."/>
            <person name="Griggs A."/>
            <person name="Gujja S."/>
            <person name="Heilman E.R."/>
            <person name="Heiman D."/>
            <person name="Hepburn T."/>
            <person name="Howarth C."/>
            <person name="Jen D."/>
            <person name="Larson L."/>
            <person name="Mehta T."/>
            <person name="Neiman D."/>
            <person name="Pearson M."/>
            <person name="Roberts A."/>
            <person name="Saif S."/>
            <person name="Shea T."/>
            <person name="Shenoy N."/>
            <person name="Sisk P."/>
            <person name="Stolte C."/>
            <person name="Sykes S."/>
            <person name="Walk T."/>
            <person name="White J."/>
            <person name="Yandava C."/>
            <person name="Haas B."/>
            <person name="Nusbaum C."/>
            <person name="Birren B."/>
        </authorList>
    </citation>
    <scope>NUCLEOTIDE SEQUENCE [LARGE SCALE GENOMIC DNA]</scope>
    <source>
        <strain evidence="3">ATCC 64411 / 73-15</strain>
    </source>
</reference>
<protein>
    <submittedName>
        <fullName evidence="1 2">Uncharacterized protein</fullName>
    </submittedName>
</protein>
<dbReference type="eggNOG" id="ENOG502RNGG">
    <property type="taxonomic scope" value="Eukaryota"/>
</dbReference>
<dbReference type="EnsemblFungi" id="MAPG_03700T0">
    <property type="protein sequence ID" value="MAPG_03700T0"/>
    <property type="gene ID" value="MAPG_03700"/>
</dbReference>
<dbReference type="VEuPathDB" id="FungiDB:MAPG_03700"/>
<gene>
    <name evidence="1" type="ORF">MAPG_03700</name>
</gene>
<reference evidence="1" key="3">
    <citation type="submission" date="2011-03" db="EMBL/GenBank/DDBJ databases">
        <title>Annotation of Magnaporthe poae ATCC 64411.</title>
        <authorList>
            <person name="Ma L.-J."/>
            <person name="Dead R."/>
            <person name="Young S.K."/>
            <person name="Zeng Q."/>
            <person name="Gargeya S."/>
            <person name="Fitzgerald M."/>
            <person name="Haas B."/>
            <person name="Abouelleil A."/>
            <person name="Alvarado L."/>
            <person name="Arachchi H.M."/>
            <person name="Berlin A."/>
            <person name="Brown A."/>
            <person name="Chapman S.B."/>
            <person name="Chen Z."/>
            <person name="Dunbar C."/>
            <person name="Freedman E."/>
            <person name="Gearin G."/>
            <person name="Gellesch M."/>
            <person name="Goldberg J."/>
            <person name="Griggs A."/>
            <person name="Gujja S."/>
            <person name="Heiman D."/>
            <person name="Howarth C."/>
            <person name="Larson L."/>
            <person name="Lui A."/>
            <person name="MacDonald P.J.P."/>
            <person name="Mehta T."/>
            <person name="Montmayeur A."/>
            <person name="Murphy C."/>
            <person name="Neiman D."/>
            <person name="Pearson M."/>
            <person name="Priest M."/>
            <person name="Roberts A."/>
            <person name="Saif S."/>
            <person name="Shea T."/>
            <person name="Shenoy N."/>
            <person name="Sisk P."/>
            <person name="Stolte C."/>
            <person name="Sykes S."/>
            <person name="Yandava C."/>
            <person name="Wortman J."/>
            <person name="Nusbaum C."/>
            <person name="Birren B."/>
        </authorList>
    </citation>
    <scope>NUCLEOTIDE SEQUENCE</scope>
    <source>
        <strain evidence="1">ATCC 64411</strain>
    </source>
</reference>
<name>A0A0C4DUQ8_MAGP6</name>
<dbReference type="OMA" id="CQNFTRE"/>
<reference evidence="2" key="5">
    <citation type="submission" date="2015-06" db="UniProtKB">
        <authorList>
            <consortium name="EnsemblFungi"/>
        </authorList>
    </citation>
    <scope>IDENTIFICATION</scope>
    <source>
        <strain evidence="2">ATCC 64411</strain>
    </source>
</reference>
<dbReference type="EMBL" id="GL876968">
    <property type="protein sequence ID" value="KLU84660.1"/>
    <property type="molecule type" value="Genomic_DNA"/>
</dbReference>
<proteinExistence type="predicted"/>
<keyword evidence="3" id="KW-1185">Reference proteome</keyword>
<organism evidence="2 3">
    <name type="scientific">Magnaporthiopsis poae (strain ATCC 64411 / 73-15)</name>
    <name type="common">Kentucky bluegrass fungus</name>
    <name type="synonym">Magnaporthe poae</name>
    <dbReference type="NCBI Taxonomy" id="644358"/>
    <lineage>
        <taxon>Eukaryota</taxon>
        <taxon>Fungi</taxon>
        <taxon>Dikarya</taxon>
        <taxon>Ascomycota</taxon>
        <taxon>Pezizomycotina</taxon>
        <taxon>Sordariomycetes</taxon>
        <taxon>Sordariomycetidae</taxon>
        <taxon>Magnaporthales</taxon>
        <taxon>Magnaporthaceae</taxon>
        <taxon>Magnaporthiopsis</taxon>
    </lineage>
</organism>
<dbReference type="EMBL" id="ADBL01000878">
    <property type="status" value="NOT_ANNOTATED_CDS"/>
    <property type="molecule type" value="Genomic_DNA"/>
</dbReference>
<reference evidence="2" key="4">
    <citation type="journal article" date="2015" name="G3 (Bethesda)">
        <title>Genome sequences of three phytopathogenic species of the Magnaporthaceae family of fungi.</title>
        <authorList>
            <person name="Okagaki L.H."/>
            <person name="Nunes C.C."/>
            <person name="Sailsbery J."/>
            <person name="Clay B."/>
            <person name="Brown D."/>
            <person name="John T."/>
            <person name="Oh Y."/>
            <person name="Young N."/>
            <person name="Fitzgerald M."/>
            <person name="Haas B.J."/>
            <person name="Zeng Q."/>
            <person name="Young S."/>
            <person name="Adiconis X."/>
            <person name="Fan L."/>
            <person name="Levin J.Z."/>
            <person name="Mitchell T.K."/>
            <person name="Okubara P.A."/>
            <person name="Farman M.L."/>
            <person name="Kohn L.M."/>
            <person name="Birren B."/>
            <person name="Ma L.-J."/>
            <person name="Dean R.A."/>
        </authorList>
    </citation>
    <scope>NUCLEOTIDE SEQUENCE</scope>
    <source>
        <strain evidence="2">ATCC 64411 / 73-15</strain>
    </source>
</reference>
<sequence length="132" mass="14680">MADGCQNFTRELARFANDQRELVSRQELVPLLQAMFDDLKQNTANAISANIDNMLARAVNVHVTSRNERLAPIFSVVTGERIEETGKTINELAALQVDALDDLLRTLGLPTTGSYSDKKQQLSRAMGLIEYL</sequence>